<evidence type="ECO:0000256" key="3">
    <source>
        <dbReference type="PROSITE-ProRule" id="PRU00176"/>
    </source>
</evidence>
<dbReference type="FunFam" id="3.30.70.330:FF:000120">
    <property type="entry name" value="Negative regulator of differentiation 1"/>
    <property type="match status" value="1"/>
</dbReference>
<evidence type="ECO:0000259" key="5">
    <source>
        <dbReference type="PROSITE" id="PS50102"/>
    </source>
</evidence>
<dbReference type="Gene3D" id="3.30.70.330">
    <property type="match status" value="4"/>
</dbReference>
<feature type="region of interest" description="Disordered" evidence="4">
    <location>
        <begin position="62"/>
        <end position="137"/>
    </location>
</feature>
<dbReference type="SMART" id="SM00360">
    <property type="entry name" value="RRM"/>
    <property type="match status" value="4"/>
</dbReference>
<feature type="region of interest" description="Disordered" evidence="4">
    <location>
        <begin position="681"/>
        <end position="722"/>
    </location>
</feature>
<dbReference type="CDD" id="cd12523">
    <property type="entry name" value="RRM2_MRN1"/>
    <property type="match status" value="1"/>
</dbReference>
<protein>
    <recommendedName>
        <fullName evidence="5">RRM domain-containing protein</fullName>
    </recommendedName>
</protein>
<feature type="compositionally biased region" description="Polar residues" evidence="4">
    <location>
        <begin position="104"/>
        <end position="120"/>
    </location>
</feature>
<evidence type="ECO:0000256" key="1">
    <source>
        <dbReference type="ARBA" id="ARBA00022737"/>
    </source>
</evidence>
<sequence length="722" mass="76817">MTFLSMAGGHHQKSVAGGGGTGALLISGLKATTAKPTTTFNHSFMIMTEVYPAHYHYPGTDHSAGNFGPASNTNNQPMSSGQNDEMDMLKSTNPDKKTRFATGPATSPGNQQSFNQSAIYNGNNGLSGGQQQQQQQNQNNMVAMAAMLGQMQQQQQQQQQAGQSAGFNQLMNQAGINGVGINTALAAGVNGYGQHAAFASPLLGTFPSPNSAGYANFPSPGLSQGSYGAMSSAQTGAFSPGLANGMAQVSGGSTAQTGRTVYVGNLPADAAVDELLSQVRFGPIDTVKVLPEKNCAFISFLDPTTAAAFHSDALMRKIQLHGQELKIGWGKPSAVPINVVMAVQQNGATRNVYLGNLEETVTEQSLRDDLSRYGPIDQVKIVRDKNIGFVHFLSIATAIKVVQTLATEPAWAGRRVHYGKDRCAYVPKNQHQQQQHNMAAAAMAATAAGYVGFSNTLAGISMDPSQVQPGNRTVYLGNIHPETTLEEICNTIRGGILQQIRYIQDKHIAFVTFVDSNAAVAFYHTATFQGIALHNRRLKVGWGKHSGPPSPGIAMVVQAGGSRNVYIGQIDDMETFDEARIRQDFSQYGEIELVNLLKEKNCAFVNFTNIANSIKAIEGIKQNEEYSKFKIAYGKDRCANAPRNAPWAQLFSPTISTGANAGPRSAPAQMTGFSQSMMGNPSSGFHSAGFNPNPGPEDFSNIVVTAEGGSTHASPEMPPPEA</sequence>
<gene>
    <name evidence="6" type="ORF">PGTUg99_033613</name>
</gene>
<reference evidence="6 7" key="1">
    <citation type="submission" date="2019-05" db="EMBL/GenBank/DDBJ databases">
        <title>Emergence of the Ug99 lineage of the wheat stem rust pathogen through somatic hybridization.</title>
        <authorList>
            <person name="Li F."/>
            <person name="Upadhyaya N.M."/>
            <person name="Sperschneider J."/>
            <person name="Matny O."/>
            <person name="Nguyen-Phuc H."/>
            <person name="Mago R."/>
            <person name="Raley C."/>
            <person name="Miller M.E."/>
            <person name="Silverstein K.A.T."/>
            <person name="Henningsen E."/>
            <person name="Hirsch C.D."/>
            <person name="Visser B."/>
            <person name="Pretorius Z.A."/>
            <person name="Steffenson B.J."/>
            <person name="Schwessinger B."/>
            <person name="Dodds P.N."/>
            <person name="Figueroa M."/>
        </authorList>
    </citation>
    <scope>NUCLEOTIDE SEQUENCE [LARGE SCALE GENOMIC DNA]</scope>
    <source>
        <strain evidence="6 7">Ug99</strain>
    </source>
</reference>
<feature type="domain" description="RRM" evidence="5">
    <location>
        <begin position="350"/>
        <end position="423"/>
    </location>
</feature>
<evidence type="ECO:0000313" key="6">
    <source>
        <dbReference type="EMBL" id="KAA1126703.1"/>
    </source>
</evidence>
<organism evidence="6 7">
    <name type="scientific">Puccinia graminis f. sp. tritici</name>
    <dbReference type="NCBI Taxonomy" id="56615"/>
    <lineage>
        <taxon>Eukaryota</taxon>
        <taxon>Fungi</taxon>
        <taxon>Dikarya</taxon>
        <taxon>Basidiomycota</taxon>
        <taxon>Pucciniomycotina</taxon>
        <taxon>Pucciniomycetes</taxon>
        <taxon>Pucciniales</taxon>
        <taxon>Pucciniaceae</taxon>
        <taxon>Puccinia</taxon>
    </lineage>
</organism>
<keyword evidence="1" id="KW-0677">Repeat</keyword>
<feature type="compositionally biased region" description="Low complexity" evidence="4">
    <location>
        <begin position="121"/>
        <end position="137"/>
    </location>
</feature>
<evidence type="ECO:0000256" key="2">
    <source>
        <dbReference type="ARBA" id="ARBA00022884"/>
    </source>
</evidence>
<dbReference type="Pfam" id="PF00076">
    <property type="entry name" value="RRM_1"/>
    <property type="match status" value="2"/>
</dbReference>
<dbReference type="GO" id="GO:0010468">
    <property type="term" value="P:regulation of gene expression"/>
    <property type="evidence" value="ECO:0007669"/>
    <property type="project" value="UniProtKB-ARBA"/>
</dbReference>
<dbReference type="GO" id="GO:0003729">
    <property type="term" value="F:mRNA binding"/>
    <property type="evidence" value="ECO:0007669"/>
    <property type="project" value="TreeGrafter"/>
</dbReference>
<dbReference type="GO" id="GO:0010494">
    <property type="term" value="C:cytoplasmic stress granule"/>
    <property type="evidence" value="ECO:0007669"/>
    <property type="project" value="TreeGrafter"/>
</dbReference>
<evidence type="ECO:0000313" key="7">
    <source>
        <dbReference type="Proteomes" id="UP000325313"/>
    </source>
</evidence>
<feature type="compositionally biased region" description="Polar residues" evidence="4">
    <location>
        <begin position="69"/>
        <end position="83"/>
    </location>
</feature>
<feature type="domain" description="RRM" evidence="5">
    <location>
        <begin position="563"/>
        <end position="636"/>
    </location>
</feature>
<dbReference type="FunFam" id="3.30.70.330:FF:000400">
    <property type="entry name" value="Negative regulator of differentiation 1"/>
    <property type="match status" value="1"/>
</dbReference>
<evidence type="ECO:0000256" key="4">
    <source>
        <dbReference type="SAM" id="MobiDB-lite"/>
    </source>
</evidence>
<feature type="domain" description="RRM" evidence="5">
    <location>
        <begin position="259"/>
        <end position="332"/>
    </location>
</feature>
<dbReference type="Proteomes" id="UP000325313">
    <property type="component" value="Unassembled WGS sequence"/>
</dbReference>
<dbReference type="PANTHER" id="PTHR14089:SF8">
    <property type="entry name" value="RNA-BINDING PROTEIN MRN1"/>
    <property type="match status" value="1"/>
</dbReference>
<name>A0A5B0RPE4_PUCGR</name>
<dbReference type="PANTHER" id="PTHR14089">
    <property type="entry name" value="PRE-MRNA-SPLICING FACTOR RBM22"/>
    <property type="match status" value="1"/>
</dbReference>
<dbReference type="InterPro" id="IPR012677">
    <property type="entry name" value="Nucleotide-bd_a/b_plait_sf"/>
</dbReference>
<accession>A0A5B0RPE4</accession>
<feature type="domain" description="RRM" evidence="5">
    <location>
        <begin position="472"/>
        <end position="545"/>
    </location>
</feature>
<dbReference type="InterPro" id="IPR039171">
    <property type="entry name" value="Cwc2/Slt11"/>
</dbReference>
<dbReference type="FunFam" id="3.30.70.330:FF:000064">
    <property type="entry name" value="Differentiation 1 negative regulator"/>
    <property type="match status" value="1"/>
</dbReference>
<dbReference type="AlphaFoldDB" id="A0A5B0RPE4"/>
<dbReference type="InterPro" id="IPR035979">
    <property type="entry name" value="RBD_domain_sf"/>
</dbReference>
<comment type="caution">
    <text evidence="6">The sequence shown here is derived from an EMBL/GenBank/DDBJ whole genome shotgun (WGS) entry which is preliminary data.</text>
</comment>
<dbReference type="PROSITE" id="PS50102">
    <property type="entry name" value="RRM"/>
    <property type="match status" value="4"/>
</dbReference>
<dbReference type="EMBL" id="VDEP01000171">
    <property type="protein sequence ID" value="KAA1126703.1"/>
    <property type="molecule type" value="Genomic_DNA"/>
</dbReference>
<proteinExistence type="predicted"/>
<keyword evidence="2 3" id="KW-0694">RNA-binding</keyword>
<dbReference type="GO" id="GO:0000398">
    <property type="term" value="P:mRNA splicing, via spliceosome"/>
    <property type="evidence" value="ECO:0007669"/>
    <property type="project" value="TreeGrafter"/>
</dbReference>
<dbReference type="SUPFAM" id="SSF54928">
    <property type="entry name" value="RNA-binding domain, RBD"/>
    <property type="match status" value="2"/>
</dbReference>
<dbReference type="InterPro" id="IPR000504">
    <property type="entry name" value="RRM_dom"/>
</dbReference>